<dbReference type="EMBL" id="BART01027358">
    <property type="protein sequence ID" value="GAG92163.1"/>
    <property type="molecule type" value="Genomic_DNA"/>
</dbReference>
<comment type="caution">
    <text evidence="1">The sequence shown here is derived from an EMBL/GenBank/DDBJ whole genome shotgun (WGS) entry which is preliminary data.</text>
</comment>
<gene>
    <name evidence="1" type="ORF">S01H4_48514</name>
</gene>
<accession>X1C6Y8</accession>
<organism evidence="1">
    <name type="scientific">marine sediment metagenome</name>
    <dbReference type="NCBI Taxonomy" id="412755"/>
    <lineage>
        <taxon>unclassified sequences</taxon>
        <taxon>metagenomes</taxon>
        <taxon>ecological metagenomes</taxon>
    </lineage>
</organism>
<sequence>MECSECNTTLPLKVLKSPAGYYVGYFCPNCGPYDRCSDYYATEEEADSMLLMMVRA</sequence>
<protein>
    <submittedName>
        <fullName evidence="1">Uncharacterized protein</fullName>
    </submittedName>
</protein>
<reference evidence="1" key="1">
    <citation type="journal article" date="2014" name="Front. Microbiol.">
        <title>High frequency of phylogenetically diverse reductive dehalogenase-homologous genes in deep subseafloor sedimentary metagenomes.</title>
        <authorList>
            <person name="Kawai M."/>
            <person name="Futagami T."/>
            <person name="Toyoda A."/>
            <person name="Takaki Y."/>
            <person name="Nishi S."/>
            <person name="Hori S."/>
            <person name="Arai W."/>
            <person name="Tsubouchi T."/>
            <person name="Morono Y."/>
            <person name="Uchiyama I."/>
            <person name="Ito T."/>
            <person name="Fujiyama A."/>
            <person name="Inagaki F."/>
            <person name="Takami H."/>
        </authorList>
    </citation>
    <scope>NUCLEOTIDE SEQUENCE</scope>
    <source>
        <strain evidence="1">Expedition CK06-06</strain>
    </source>
</reference>
<name>X1C6Y8_9ZZZZ</name>
<proteinExistence type="predicted"/>
<evidence type="ECO:0000313" key="1">
    <source>
        <dbReference type="EMBL" id="GAG92163.1"/>
    </source>
</evidence>
<dbReference type="AlphaFoldDB" id="X1C6Y8"/>